<dbReference type="Gene3D" id="3.40.50.300">
    <property type="entry name" value="P-loop containing nucleotide triphosphate hydrolases"/>
    <property type="match status" value="1"/>
</dbReference>
<evidence type="ECO:0000256" key="5">
    <source>
        <dbReference type="ARBA" id="ARBA00022723"/>
    </source>
</evidence>
<dbReference type="PRINTS" id="PR00315">
    <property type="entry name" value="ELONGATNFCT"/>
</dbReference>
<dbReference type="EC" id="3.6.5.3" evidence="3"/>
<dbReference type="InterPro" id="IPR004160">
    <property type="entry name" value="Transl_elong_EFTu/EF1A_C"/>
</dbReference>
<feature type="domain" description="Tr-type G" evidence="12">
    <location>
        <begin position="92"/>
        <end position="288"/>
    </location>
</feature>
<evidence type="ECO:0000256" key="10">
    <source>
        <dbReference type="ARBA" id="ARBA00022917"/>
    </source>
</evidence>
<accession>A0A023G7U1</accession>
<dbReference type="InterPro" id="IPR031157">
    <property type="entry name" value="G_TR_CS"/>
</dbReference>
<dbReference type="InterPro" id="IPR027417">
    <property type="entry name" value="P-loop_NTPase"/>
</dbReference>
<comment type="subunit">
    <text evidence="2">Monomer.</text>
</comment>
<dbReference type="Pfam" id="PF00009">
    <property type="entry name" value="GTP_EFTU"/>
    <property type="match status" value="1"/>
</dbReference>
<dbReference type="PANTHER" id="PTHR43721">
    <property type="entry name" value="ELONGATION FACTOR TU-RELATED"/>
    <property type="match status" value="1"/>
</dbReference>
<dbReference type="AlphaFoldDB" id="A0A023G7U1"/>
<keyword evidence="11" id="KW-0342">GTP-binding</keyword>
<organism evidence="13">
    <name type="scientific">Amblyomma triste</name>
    <name type="common">Neotropical tick</name>
    <dbReference type="NCBI Taxonomy" id="251400"/>
    <lineage>
        <taxon>Eukaryota</taxon>
        <taxon>Metazoa</taxon>
        <taxon>Ecdysozoa</taxon>
        <taxon>Arthropoda</taxon>
        <taxon>Chelicerata</taxon>
        <taxon>Arachnida</taxon>
        <taxon>Acari</taxon>
        <taxon>Parasitiformes</taxon>
        <taxon>Ixodida</taxon>
        <taxon>Ixodoidea</taxon>
        <taxon>Ixodidae</taxon>
        <taxon>Amblyomminae</taxon>
        <taxon>Amblyomma</taxon>
    </lineage>
</organism>
<dbReference type="PROSITE" id="PS00301">
    <property type="entry name" value="G_TR_1"/>
    <property type="match status" value="1"/>
</dbReference>
<evidence type="ECO:0000256" key="1">
    <source>
        <dbReference type="ARBA" id="ARBA00007249"/>
    </source>
</evidence>
<evidence type="ECO:0000256" key="3">
    <source>
        <dbReference type="ARBA" id="ARBA00011986"/>
    </source>
</evidence>
<dbReference type="NCBIfam" id="NF000766">
    <property type="entry name" value="PRK00049.1"/>
    <property type="match status" value="1"/>
</dbReference>
<evidence type="ECO:0000256" key="4">
    <source>
        <dbReference type="ARBA" id="ARBA00022490"/>
    </source>
</evidence>
<dbReference type="GO" id="GO:0003746">
    <property type="term" value="F:translation elongation factor activity"/>
    <property type="evidence" value="ECO:0007669"/>
    <property type="project" value="UniProtKB-KW"/>
</dbReference>
<evidence type="ECO:0000313" key="13">
    <source>
        <dbReference type="EMBL" id="JAC30261.1"/>
    </source>
</evidence>
<reference evidence="13" key="1">
    <citation type="submission" date="2014-03" db="EMBL/GenBank/DDBJ databases">
        <title>The sialotranscriptome of Amblyomma triste, Amblyomma parvum and Amblyomma cajennense ticks, uncovered by 454-based RNA-seq.</title>
        <authorList>
            <person name="Garcia G.R."/>
            <person name="Gardinassi L.G."/>
            <person name="Ribeiro J.M."/>
            <person name="Anatriello E."/>
            <person name="Ferreira B.R."/>
            <person name="Moreira H.N."/>
            <person name="Mafra C."/>
            <person name="Olegario M.M."/>
            <person name="Szabo P.J."/>
            <person name="Miranda-Santos I.K."/>
            <person name="Maruyama S.R."/>
        </authorList>
    </citation>
    <scope>NUCLEOTIDE SEQUENCE</scope>
    <source>
        <strain evidence="13">Mato Grasso do Sul</strain>
        <tissue evidence="13">Salivary glands</tissue>
    </source>
</reference>
<keyword evidence="6" id="KW-0547">Nucleotide-binding</keyword>
<evidence type="ECO:0000256" key="2">
    <source>
        <dbReference type="ARBA" id="ARBA00011245"/>
    </source>
</evidence>
<keyword evidence="9" id="KW-0460">Magnesium</keyword>
<evidence type="ECO:0000256" key="11">
    <source>
        <dbReference type="ARBA" id="ARBA00023134"/>
    </source>
</evidence>
<dbReference type="SUPFAM" id="SSF50465">
    <property type="entry name" value="EF-Tu/eEF-1alpha/eIF2-gamma C-terminal domain"/>
    <property type="match status" value="1"/>
</dbReference>
<evidence type="ECO:0000256" key="6">
    <source>
        <dbReference type="ARBA" id="ARBA00022741"/>
    </source>
</evidence>
<dbReference type="InterPro" id="IPR004161">
    <property type="entry name" value="EFTu-like_2"/>
</dbReference>
<evidence type="ECO:0000256" key="9">
    <source>
        <dbReference type="ARBA" id="ARBA00022842"/>
    </source>
</evidence>
<dbReference type="CDD" id="cd03697">
    <property type="entry name" value="EFTU_II"/>
    <property type="match status" value="1"/>
</dbReference>
<dbReference type="InterPro" id="IPR000795">
    <property type="entry name" value="T_Tr_GTP-bd_dom"/>
</dbReference>
<evidence type="ECO:0000256" key="8">
    <source>
        <dbReference type="ARBA" id="ARBA00022801"/>
    </source>
</evidence>
<evidence type="ECO:0000259" key="12">
    <source>
        <dbReference type="PROSITE" id="PS51722"/>
    </source>
</evidence>
<dbReference type="FunFam" id="2.40.30.10:FF:000085">
    <property type="entry name" value="Elongation factor Tu"/>
    <property type="match status" value="1"/>
</dbReference>
<dbReference type="GO" id="GO:0005739">
    <property type="term" value="C:mitochondrion"/>
    <property type="evidence" value="ECO:0007669"/>
    <property type="project" value="TreeGrafter"/>
</dbReference>
<dbReference type="Gene3D" id="2.40.30.10">
    <property type="entry name" value="Translation factors"/>
    <property type="match status" value="2"/>
</dbReference>
<name>A0A023G7U1_AMBTT</name>
<dbReference type="InterPro" id="IPR050055">
    <property type="entry name" value="EF-Tu_GTPase"/>
</dbReference>
<dbReference type="FunFam" id="3.40.50.300:FF:000576">
    <property type="entry name" value="Elongation factor Tu"/>
    <property type="match status" value="1"/>
</dbReference>
<dbReference type="PANTHER" id="PTHR43721:SF2">
    <property type="entry name" value="ELONGATION FACTOR TU, MITOCHONDRIAL"/>
    <property type="match status" value="1"/>
</dbReference>
<keyword evidence="7 13" id="KW-0251">Elongation factor</keyword>
<dbReference type="Pfam" id="PF03143">
    <property type="entry name" value="GTP_EFTU_D3"/>
    <property type="match status" value="1"/>
</dbReference>
<dbReference type="GO" id="GO:0070125">
    <property type="term" value="P:mitochondrial translational elongation"/>
    <property type="evidence" value="ECO:0007669"/>
    <property type="project" value="TreeGrafter"/>
</dbReference>
<keyword evidence="5" id="KW-0479">Metal-binding</keyword>
<dbReference type="SUPFAM" id="SSF50447">
    <property type="entry name" value="Translation proteins"/>
    <property type="match status" value="1"/>
</dbReference>
<proteinExistence type="evidence at transcript level"/>
<sequence>LCYPIIFLTPSCLQTETCSRVCGMQPSSAATTRTALSMCLLQCFRYCVFRDAHVVSLSLLRRSTLCHQATTARKHTLKKLKPPPIQPSKDERPYINVGTIGHIDHGKTTLTSAITRALSLDGFADFIKYDEIDRAPEEKLRGITINATHIHYSTRARHYAHTDCPGHADFIKNMICGTSQMDGAVLVVAADDGCMPQTREHVSVCKQLGVRNIIGYINKADIVDKDMLELVELELRDLLIEYKFENPEASPVVWGSALKAMEGDESEYGLPSVRKLLSEMDAYFTPPDRDITGPLLMPLESALNVRGRGTVVVGTLLRGTMRKGEPVEIVGFDKTVRTVVTEIQRFNKPIDTCQAGDHVGCLIRGVKTYDVERGMTIVAPGSAPLGNRFVAQLYLLSKEEGGRSKPISQKYIMPMYCGTWTMPCRVDVARESMLMPGEFGEVELTLPKKMLMFVGQNFSIREEKRTVATGIISKALPNVVATTGQVGKIDLGNVES</sequence>
<dbReference type="CDD" id="cd01884">
    <property type="entry name" value="EF_Tu"/>
    <property type="match status" value="1"/>
</dbReference>
<dbReference type="EMBL" id="GBBM01005157">
    <property type="protein sequence ID" value="JAC30261.1"/>
    <property type="molecule type" value="mRNA"/>
</dbReference>
<comment type="similarity">
    <text evidence="1">Belongs to the TRAFAC class translation factor GTPase superfamily. Classic translation factor GTPase family. EF-Tu/EF-1A subfamily.</text>
</comment>
<dbReference type="SUPFAM" id="SSF52540">
    <property type="entry name" value="P-loop containing nucleoside triphosphate hydrolases"/>
    <property type="match status" value="1"/>
</dbReference>
<dbReference type="InterPro" id="IPR009001">
    <property type="entry name" value="Transl_elong_EF1A/Init_IF2_C"/>
</dbReference>
<keyword evidence="4" id="KW-0963">Cytoplasm</keyword>
<keyword evidence="10" id="KW-0648">Protein biosynthesis</keyword>
<dbReference type="GO" id="GO:0003924">
    <property type="term" value="F:GTPase activity"/>
    <property type="evidence" value="ECO:0007669"/>
    <property type="project" value="InterPro"/>
</dbReference>
<dbReference type="PROSITE" id="PS51722">
    <property type="entry name" value="G_TR_2"/>
    <property type="match status" value="1"/>
</dbReference>
<dbReference type="GO" id="GO:0005525">
    <property type="term" value="F:GTP binding"/>
    <property type="evidence" value="ECO:0007669"/>
    <property type="project" value="UniProtKB-KW"/>
</dbReference>
<evidence type="ECO:0000256" key="7">
    <source>
        <dbReference type="ARBA" id="ARBA00022768"/>
    </source>
</evidence>
<dbReference type="Pfam" id="PF03144">
    <property type="entry name" value="GTP_EFTU_D2"/>
    <property type="match status" value="1"/>
</dbReference>
<feature type="non-terminal residue" evidence="13">
    <location>
        <position position="1"/>
    </location>
</feature>
<dbReference type="InterPro" id="IPR009000">
    <property type="entry name" value="Transl_B-barrel_sf"/>
</dbReference>
<dbReference type="GO" id="GO:0046872">
    <property type="term" value="F:metal ion binding"/>
    <property type="evidence" value="ECO:0007669"/>
    <property type="project" value="UniProtKB-KW"/>
</dbReference>
<protein>
    <recommendedName>
        <fullName evidence="3">protein-synthesizing GTPase</fullName>
        <ecNumber evidence="3">3.6.5.3</ecNumber>
    </recommendedName>
</protein>
<dbReference type="InterPro" id="IPR041709">
    <property type="entry name" value="EF-Tu_GTP-bd"/>
</dbReference>
<dbReference type="InterPro" id="IPR033720">
    <property type="entry name" value="EFTU_2"/>
</dbReference>
<keyword evidence="8" id="KW-0378">Hydrolase</keyword>